<feature type="transmembrane region" description="Helical" evidence="2">
    <location>
        <begin position="693"/>
        <end position="715"/>
    </location>
</feature>
<keyword evidence="4" id="KW-1185">Reference proteome</keyword>
<keyword evidence="2" id="KW-1133">Transmembrane helix</keyword>
<evidence type="ECO:0000256" key="2">
    <source>
        <dbReference type="SAM" id="Phobius"/>
    </source>
</evidence>
<gene>
    <name evidence="3" type="ORF">GQ602_000802</name>
</gene>
<protein>
    <submittedName>
        <fullName evidence="3">Phosphoribosylaminoimidazole-succinocarboxamide synthase</fullName>
    </submittedName>
</protein>
<feature type="transmembrane region" description="Helical" evidence="2">
    <location>
        <begin position="583"/>
        <end position="605"/>
    </location>
</feature>
<dbReference type="Proteomes" id="UP000562929">
    <property type="component" value="Unassembled WGS sequence"/>
</dbReference>
<feature type="transmembrane region" description="Helical" evidence="2">
    <location>
        <begin position="296"/>
        <end position="315"/>
    </location>
</feature>
<reference evidence="3 4" key="1">
    <citation type="journal article" date="2020" name="G3 (Bethesda)">
        <title>Genetic Underpinnings of Host Manipulation by Ophiocordyceps as Revealed by Comparative Transcriptomics.</title>
        <authorList>
            <person name="Will I."/>
            <person name="Das B."/>
            <person name="Trinh T."/>
            <person name="Brachmann A."/>
            <person name="Ohm R.A."/>
            <person name="de Bekker C."/>
        </authorList>
    </citation>
    <scope>NUCLEOTIDE SEQUENCE [LARGE SCALE GENOMIC DNA]</scope>
    <source>
        <strain evidence="3 4">EC05</strain>
    </source>
</reference>
<feature type="transmembrane region" description="Helical" evidence="2">
    <location>
        <begin position="657"/>
        <end position="681"/>
    </location>
</feature>
<dbReference type="AlphaFoldDB" id="A0A8H4QCU5"/>
<feature type="transmembrane region" description="Helical" evidence="2">
    <location>
        <begin position="403"/>
        <end position="425"/>
    </location>
</feature>
<dbReference type="Pfam" id="PF11915">
    <property type="entry name" value="DUF3433"/>
    <property type="match status" value="1"/>
</dbReference>
<feature type="transmembrane region" description="Helical" evidence="2">
    <location>
        <begin position="539"/>
        <end position="563"/>
    </location>
</feature>
<feature type="compositionally biased region" description="Pro residues" evidence="1">
    <location>
        <begin position="73"/>
        <end position="82"/>
    </location>
</feature>
<evidence type="ECO:0000313" key="3">
    <source>
        <dbReference type="EMBL" id="KAF4595189.1"/>
    </source>
</evidence>
<dbReference type="EMBL" id="JAACLJ010000001">
    <property type="protein sequence ID" value="KAF4595189.1"/>
    <property type="molecule type" value="Genomic_DNA"/>
</dbReference>
<keyword evidence="2" id="KW-0812">Transmembrane</keyword>
<sequence>MSFGSFDFDQHLDALHRWLSHSPPSPSPRPQFPARSASSDILGRADELYLETDSPPPSLDTEASREAGSSRPPRLPSHPPLPLYQTRNHHAALDCLQDFDEVKLKMAAASNAARMGVLKDELDVIAGKITPGVDDTPYIQYALEALTREPESRIEATVERQNRRFDAHRPPQLVIPERECALAHTTQPAGPVGHLTRDAGLADAGHERRSEETRSHSSPGAHLQHWIAVDKDMLPTIDPRGTTYPPLTFKPRILRPLSTAALFVLCLLMMTAYIFSNRYSQDNLGLTPYPGSIYSGQYFVFRILPPLVAAVILIYSQCILTASIRTLPFISMAQEDPRERYLALFQRLYPKSFLLPQLVGPWQLVLFDLATWLAVLTVPLQSAAFTCIYVRDDWIWAPSQGVAWALVGLYGLLGASTAVVIVFWWRQWTGLRWDVRSIADVMTLMSRTNTMHSYARQAVLDPGSDFKTELRDRWFDRLGYWQTGDVLAGGVWLTIGTSAMQGNAGLVRRASYDVSMGSRDFNGPGLGNKRHLPLSLRDGPLVTFVMITGGLLIALLIVCFLPQMRFDAGFEPLLSAGPNQTAFSAANFVYSFVPALLGMVLFLLFQSVDGSLRMVQPWGSMAGPEGATARRSLLADYSACLPLQSTWRALGNGHWRAAATSLMAVLSMAIPVLAGGLFMALTSPDGQVRMFPSMPVLGVLLALLLLYVASLCLLIPGRRQFLLPHEVDSVAAMVSLCSADDVTGEAAFGTAESRGDVAAKLDETVWILSLSTGKDERRLSVRRLTERAREYKA</sequence>
<feature type="region of interest" description="Disordered" evidence="1">
    <location>
        <begin position="18"/>
        <end position="84"/>
    </location>
</feature>
<evidence type="ECO:0000313" key="4">
    <source>
        <dbReference type="Proteomes" id="UP000562929"/>
    </source>
</evidence>
<comment type="caution">
    <text evidence="3">The sequence shown here is derived from an EMBL/GenBank/DDBJ whole genome shotgun (WGS) entry which is preliminary data.</text>
</comment>
<keyword evidence="2" id="KW-0472">Membrane</keyword>
<evidence type="ECO:0000256" key="1">
    <source>
        <dbReference type="SAM" id="MobiDB-lite"/>
    </source>
</evidence>
<dbReference type="PANTHER" id="PTHR37544:SF1">
    <property type="entry name" value="PHOSPHORIBOSYLAMINOIMIDAZOLE-SUCCINOCARBOXAMIDE SYNTHASE"/>
    <property type="match status" value="1"/>
</dbReference>
<name>A0A8H4QCU5_9HYPO</name>
<dbReference type="InterPro" id="IPR021840">
    <property type="entry name" value="DUF3433"/>
</dbReference>
<accession>A0A8H4QCU5</accession>
<organism evidence="3 4">
    <name type="scientific">Ophiocordyceps camponoti-floridani</name>
    <dbReference type="NCBI Taxonomy" id="2030778"/>
    <lineage>
        <taxon>Eukaryota</taxon>
        <taxon>Fungi</taxon>
        <taxon>Dikarya</taxon>
        <taxon>Ascomycota</taxon>
        <taxon>Pezizomycotina</taxon>
        <taxon>Sordariomycetes</taxon>
        <taxon>Hypocreomycetidae</taxon>
        <taxon>Hypocreales</taxon>
        <taxon>Ophiocordycipitaceae</taxon>
        <taxon>Ophiocordyceps</taxon>
    </lineage>
</organism>
<dbReference type="PANTHER" id="PTHR37544">
    <property type="entry name" value="SPRAY-RELATED"/>
    <property type="match status" value="1"/>
</dbReference>
<feature type="transmembrane region" description="Helical" evidence="2">
    <location>
        <begin position="257"/>
        <end position="276"/>
    </location>
</feature>
<dbReference type="OrthoDB" id="3057599at2759"/>
<proteinExistence type="predicted"/>